<dbReference type="OrthoDB" id="749061at2"/>
<accession>A0A4R2EPT7</accession>
<dbReference type="EMBL" id="SLWB01000009">
    <property type="protein sequence ID" value="TCN66439.1"/>
    <property type="molecule type" value="Genomic_DNA"/>
</dbReference>
<sequence length="240" mass="25886">MTSTYETGHAKNVDNLGLLIANIASYGERYKPTNPALLLEALKKMEADGRAAILAVNNAMPTYSRATIERDSAFGPLGPRVTRSLNALRASSSSEQTDEAATAIVRKIRGNRTTSAKAAAATDTKVATVSTSQQSYDSVLDSYERYVQYLAATPEYAPNEEDIKLPVLQALAVELRAKNTACNNAKVAIDNARMARNRALYTPLTGLVDVALDAKTYIKSLFGATSPEYKLVGKIDFTKA</sequence>
<proteinExistence type="predicted"/>
<reference evidence="1 2" key="1">
    <citation type="submission" date="2019-03" db="EMBL/GenBank/DDBJ databases">
        <title>Genomic Encyclopedia of Archaeal and Bacterial Type Strains, Phase II (KMG-II): from individual species to whole genera.</title>
        <authorList>
            <person name="Goeker M."/>
        </authorList>
    </citation>
    <scope>NUCLEOTIDE SEQUENCE [LARGE SCALE GENOMIC DNA]</scope>
    <source>
        <strain evidence="1 2">RL-C</strain>
    </source>
</reference>
<dbReference type="Proteomes" id="UP000294830">
    <property type="component" value="Unassembled WGS sequence"/>
</dbReference>
<evidence type="ECO:0000313" key="2">
    <source>
        <dbReference type="Proteomes" id="UP000294830"/>
    </source>
</evidence>
<name>A0A4R2EPT7_9BACT</name>
<organism evidence="1 2">
    <name type="scientific">Acetobacteroides hydrogenigenes</name>
    <dbReference type="NCBI Taxonomy" id="979970"/>
    <lineage>
        <taxon>Bacteria</taxon>
        <taxon>Pseudomonadati</taxon>
        <taxon>Bacteroidota</taxon>
        <taxon>Bacteroidia</taxon>
        <taxon>Bacteroidales</taxon>
        <taxon>Rikenellaceae</taxon>
        <taxon>Acetobacteroides</taxon>
    </lineage>
</organism>
<gene>
    <name evidence="1" type="ORF">CLV25_10968</name>
</gene>
<protein>
    <submittedName>
        <fullName evidence="1">Uncharacterized protein</fullName>
    </submittedName>
</protein>
<keyword evidence="2" id="KW-1185">Reference proteome</keyword>
<comment type="caution">
    <text evidence="1">The sequence shown here is derived from an EMBL/GenBank/DDBJ whole genome shotgun (WGS) entry which is preliminary data.</text>
</comment>
<evidence type="ECO:0000313" key="1">
    <source>
        <dbReference type="EMBL" id="TCN66439.1"/>
    </source>
</evidence>
<dbReference type="RefSeq" id="WP_131839564.1">
    <property type="nucleotide sequence ID" value="NZ_SLWB01000009.1"/>
</dbReference>
<dbReference type="AlphaFoldDB" id="A0A4R2EPT7"/>